<proteinExistence type="predicted"/>
<sequence length="251" mass="29053">MMESNSVGSPIDPGFKISRDENGNFVDETYYKQLVGSLMYLTATRPDMMFVTCLISRYMAKPMEIHLQAAKRALRYLKGIVNYGIHKKKGELLAFTDSDYAGDMEDRKNQSSQHLKVLKSKTVIPFISNLDILDEEINEIAQRVSTPVRQYEIVWFPIVDKPMTKEEVIEKKAGLMKWYSLHYSVTLEPYVIQYIKRDSLFEKKLVDGSVQCPWKGRQLKCIPHDHDMGKRGLPFPCSRRGNSLEKFKMEP</sequence>
<evidence type="ECO:0000313" key="2">
    <source>
        <dbReference type="Proteomes" id="UP001234297"/>
    </source>
</evidence>
<dbReference type="Proteomes" id="UP001234297">
    <property type="component" value="Chromosome 2"/>
</dbReference>
<organism evidence="1 2">
    <name type="scientific">Persea americana</name>
    <name type="common">Avocado</name>
    <dbReference type="NCBI Taxonomy" id="3435"/>
    <lineage>
        <taxon>Eukaryota</taxon>
        <taxon>Viridiplantae</taxon>
        <taxon>Streptophyta</taxon>
        <taxon>Embryophyta</taxon>
        <taxon>Tracheophyta</taxon>
        <taxon>Spermatophyta</taxon>
        <taxon>Magnoliopsida</taxon>
        <taxon>Magnoliidae</taxon>
        <taxon>Laurales</taxon>
        <taxon>Lauraceae</taxon>
        <taxon>Persea</taxon>
    </lineage>
</organism>
<accession>A0ACC2MJM7</accession>
<protein>
    <submittedName>
        <fullName evidence="1">Uncharacterized protein</fullName>
    </submittedName>
</protein>
<reference evidence="1 2" key="1">
    <citation type="journal article" date="2022" name="Hortic Res">
        <title>A haplotype resolved chromosomal level avocado genome allows analysis of novel avocado genes.</title>
        <authorList>
            <person name="Nath O."/>
            <person name="Fletcher S.J."/>
            <person name="Hayward A."/>
            <person name="Shaw L.M."/>
            <person name="Masouleh A.K."/>
            <person name="Furtado A."/>
            <person name="Henry R.J."/>
            <person name="Mitter N."/>
        </authorList>
    </citation>
    <scope>NUCLEOTIDE SEQUENCE [LARGE SCALE GENOMIC DNA]</scope>
    <source>
        <strain evidence="2">cv. Hass</strain>
    </source>
</reference>
<name>A0ACC2MJM7_PERAE</name>
<gene>
    <name evidence="1" type="ORF">MRB53_007670</name>
</gene>
<keyword evidence="2" id="KW-1185">Reference proteome</keyword>
<dbReference type="EMBL" id="CM056810">
    <property type="protein sequence ID" value="KAJ8645922.1"/>
    <property type="molecule type" value="Genomic_DNA"/>
</dbReference>
<evidence type="ECO:0000313" key="1">
    <source>
        <dbReference type="EMBL" id="KAJ8645922.1"/>
    </source>
</evidence>
<comment type="caution">
    <text evidence="1">The sequence shown here is derived from an EMBL/GenBank/DDBJ whole genome shotgun (WGS) entry which is preliminary data.</text>
</comment>